<dbReference type="Proteomes" id="UP000009886">
    <property type="component" value="Unassembled WGS sequence"/>
</dbReference>
<name>K9FRV3_PEND1</name>
<dbReference type="AlphaFoldDB" id="K9FRV3"/>
<reference evidence="3" key="1">
    <citation type="journal article" date="2012" name="BMC Genomics">
        <title>Genome sequence of the necrotrophic fungus Penicillium digitatum, the main postharvest pathogen of citrus.</title>
        <authorList>
            <person name="Marcet-Houben M."/>
            <person name="Ballester A.-R."/>
            <person name="de la Fuente B."/>
            <person name="Harries E."/>
            <person name="Marcos J.F."/>
            <person name="Gonzalez-Candelas L."/>
            <person name="Gabaldon T."/>
        </authorList>
    </citation>
    <scope>NUCLEOTIDE SEQUENCE [LARGE SCALE GENOMIC DNA]</scope>
    <source>
        <strain evidence="3">Pd1 / CECT 20795</strain>
    </source>
</reference>
<dbReference type="KEGG" id="pdp:PDIP_52760"/>
<gene>
    <name evidence="2" type="ORF">PDIP_52760</name>
</gene>
<evidence type="ECO:0000256" key="1">
    <source>
        <dbReference type="SAM" id="MobiDB-lite"/>
    </source>
</evidence>
<dbReference type="EMBL" id="AKCU01000354">
    <property type="protein sequence ID" value="EKV12375.1"/>
    <property type="molecule type" value="Genomic_DNA"/>
</dbReference>
<proteinExistence type="predicted"/>
<dbReference type="HOGENOM" id="CLU_1778112_0_0_1"/>
<organism evidence="2 3">
    <name type="scientific">Penicillium digitatum (strain Pd1 / CECT 20795)</name>
    <name type="common">Green mold</name>
    <dbReference type="NCBI Taxonomy" id="1170230"/>
    <lineage>
        <taxon>Eukaryota</taxon>
        <taxon>Fungi</taxon>
        <taxon>Dikarya</taxon>
        <taxon>Ascomycota</taxon>
        <taxon>Pezizomycotina</taxon>
        <taxon>Eurotiomycetes</taxon>
        <taxon>Eurotiomycetidae</taxon>
        <taxon>Eurotiales</taxon>
        <taxon>Aspergillaceae</taxon>
        <taxon>Penicillium</taxon>
    </lineage>
</organism>
<dbReference type="OrthoDB" id="4870562at2759"/>
<accession>K9FRV3</accession>
<evidence type="ECO:0000313" key="3">
    <source>
        <dbReference type="Proteomes" id="UP000009886"/>
    </source>
</evidence>
<protein>
    <submittedName>
        <fullName evidence="2">Uncharacterized protein</fullName>
    </submittedName>
</protein>
<feature type="region of interest" description="Disordered" evidence="1">
    <location>
        <begin position="1"/>
        <end position="23"/>
    </location>
</feature>
<evidence type="ECO:0000313" key="2">
    <source>
        <dbReference type="EMBL" id="EKV12375.1"/>
    </source>
</evidence>
<dbReference type="RefSeq" id="XP_014534270.2">
    <property type="nucleotide sequence ID" value="XM_014678784.2"/>
</dbReference>
<dbReference type="GeneID" id="26233593"/>
<comment type="caution">
    <text evidence="2">The sequence shown here is derived from an EMBL/GenBank/DDBJ whole genome shotgun (WGS) entry which is preliminary data.</text>
</comment>
<sequence length="146" mass="14092">MVPGDTTMPGAAPGETIVPGVLPGEASTIPADVSATSVWTGLKGPGSASISTYPYGPSVTVGSQSHTGTLTRVTPTFTSVVAFCDAACQASKTSTGLAAHTSPVSGGSAGKPSPSPSIIPFNAAGRATLSGAAVVFGAICAVAMQI</sequence>
<dbReference type="VEuPathDB" id="FungiDB:PDIP_52760"/>